<organism evidence="15">
    <name type="scientific">Gammarus roeselii</name>
    <dbReference type="NCBI Taxonomy" id="1080772"/>
    <lineage>
        <taxon>Eukaryota</taxon>
        <taxon>Metazoa</taxon>
        <taxon>Ecdysozoa</taxon>
        <taxon>Arthropoda</taxon>
        <taxon>Crustacea</taxon>
        <taxon>Multicrustacea</taxon>
        <taxon>Malacostraca</taxon>
        <taxon>Eumalacostraca</taxon>
        <taxon>Peracarida</taxon>
        <taxon>Amphipoda</taxon>
        <taxon>Senticaudata</taxon>
        <taxon>Gammarida</taxon>
        <taxon>Gammaridira</taxon>
        <taxon>Gammaroidea</taxon>
        <taxon>Gammaridae</taxon>
        <taxon>Gammarus</taxon>
    </lineage>
</organism>
<evidence type="ECO:0000256" key="12">
    <source>
        <dbReference type="RuleBase" id="RU003661"/>
    </source>
</evidence>
<protein>
    <recommendedName>
        <fullName evidence="12">ATP synthase complex subunit 8</fullName>
    </recommendedName>
</protein>
<reference evidence="15" key="1">
    <citation type="journal article" date="2018" name="Hydrobiologia">
        <title>The complete mitochondrial genome of Gammarus roeselii (Crustacea, Amphipoda): insights into mitogenome plasticity and evolution.</title>
        <authorList>
            <person name="Cormier A."/>
            <person name="Wattier R."/>
            <person name="Teixeira M."/>
            <person name="Rigaud T."/>
            <person name="Cordaux R."/>
        </authorList>
    </citation>
    <scope>NUCLEOTIDE SEQUENCE</scope>
</reference>
<evidence type="ECO:0000256" key="4">
    <source>
        <dbReference type="ARBA" id="ARBA00022448"/>
    </source>
</evidence>
<evidence type="ECO:0000256" key="10">
    <source>
        <dbReference type="ARBA" id="ARBA00023128"/>
    </source>
</evidence>
<geneLocation type="mitochondrion" evidence="15"/>
<keyword evidence="6 12" id="KW-0812">Transmembrane</keyword>
<keyword evidence="11 14" id="KW-0472">Membrane</keyword>
<dbReference type="GO" id="GO:0015986">
    <property type="term" value="P:proton motive force-driven ATP synthesis"/>
    <property type="evidence" value="ECO:0007669"/>
    <property type="project" value="InterPro"/>
</dbReference>
<evidence type="ECO:0000256" key="2">
    <source>
        <dbReference type="ARBA" id="ARBA00008892"/>
    </source>
</evidence>
<evidence type="ECO:0000256" key="13">
    <source>
        <dbReference type="SAM" id="MobiDB-lite"/>
    </source>
</evidence>
<keyword evidence="5 12" id="KW-0138">CF(0)</keyword>
<feature type="compositionally biased region" description="Polar residues" evidence="13">
    <location>
        <begin position="42"/>
        <end position="52"/>
    </location>
</feature>
<proteinExistence type="inferred from homology"/>
<dbReference type="GO" id="GO:0031966">
    <property type="term" value="C:mitochondrial membrane"/>
    <property type="evidence" value="ECO:0007669"/>
    <property type="project" value="UniProtKB-SubCell"/>
</dbReference>
<comment type="subunit">
    <text evidence="3">F-type ATPases have 2 components, CF(1) - the catalytic core - and CF(0) - the membrane proton channel.</text>
</comment>
<dbReference type="EMBL" id="MG779536">
    <property type="protein sequence ID" value="AVP50035.1"/>
    <property type="molecule type" value="Genomic_DNA"/>
</dbReference>
<evidence type="ECO:0000256" key="7">
    <source>
        <dbReference type="ARBA" id="ARBA00022781"/>
    </source>
</evidence>
<dbReference type="GO" id="GO:0045259">
    <property type="term" value="C:proton-transporting ATP synthase complex"/>
    <property type="evidence" value="ECO:0007669"/>
    <property type="project" value="UniProtKB-KW"/>
</dbReference>
<dbReference type="Pfam" id="PF00895">
    <property type="entry name" value="ATP-synt_8"/>
    <property type="match status" value="1"/>
</dbReference>
<keyword evidence="10 12" id="KW-0496">Mitochondrion</keyword>
<evidence type="ECO:0000256" key="5">
    <source>
        <dbReference type="ARBA" id="ARBA00022547"/>
    </source>
</evidence>
<dbReference type="GeneID" id="37276072"/>
<keyword evidence="4 12" id="KW-0813">Transport</keyword>
<keyword evidence="9 12" id="KW-0406">Ion transport</keyword>
<evidence type="ECO:0000313" key="15">
    <source>
        <dbReference type="EMBL" id="AVP50035.1"/>
    </source>
</evidence>
<accession>A0A343VUL3</accession>
<evidence type="ECO:0000256" key="14">
    <source>
        <dbReference type="SAM" id="Phobius"/>
    </source>
</evidence>
<name>A0A343VUL3_9CRUS</name>
<evidence type="ECO:0000256" key="8">
    <source>
        <dbReference type="ARBA" id="ARBA00022989"/>
    </source>
</evidence>
<dbReference type="RefSeq" id="YP_009478330.1">
    <property type="nucleotide sequence ID" value="NC_037481.1"/>
</dbReference>
<keyword evidence="8 14" id="KW-1133">Transmembrane helix</keyword>
<dbReference type="GO" id="GO:0015078">
    <property type="term" value="F:proton transmembrane transporter activity"/>
    <property type="evidence" value="ECO:0007669"/>
    <property type="project" value="InterPro"/>
</dbReference>
<comment type="subcellular location">
    <subcellularLocation>
        <location evidence="1 12">Mitochondrion membrane</location>
        <topology evidence="1 12">Single-pass membrane protein</topology>
    </subcellularLocation>
</comment>
<evidence type="ECO:0000256" key="11">
    <source>
        <dbReference type="ARBA" id="ARBA00023136"/>
    </source>
</evidence>
<evidence type="ECO:0000256" key="3">
    <source>
        <dbReference type="ARBA" id="ARBA00011291"/>
    </source>
</evidence>
<feature type="region of interest" description="Disordered" evidence="13">
    <location>
        <begin position="33"/>
        <end position="52"/>
    </location>
</feature>
<dbReference type="AlphaFoldDB" id="A0A343VUL3"/>
<feature type="transmembrane region" description="Helical" evidence="14">
    <location>
        <begin position="12"/>
        <end position="30"/>
    </location>
</feature>
<evidence type="ECO:0000256" key="9">
    <source>
        <dbReference type="ARBA" id="ARBA00023065"/>
    </source>
</evidence>
<gene>
    <name evidence="15" type="primary">atp8</name>
</gene>
<dbReference type="InterPro" id="IPR001421">
    <property type="entry name" value="ATP8_metazoa"/>
</dbReference>
<keyword evidence="7 12" id="KW-0375">Hydrogen ion transport</keyword>
<evidence type="ECO:0000256" key="1">
    <source>
        <dbReference type="ARBA" id="ARBA00004304"/>
    </source>
</evidence>
<evidence type="ECO:0000256" key="6">
    <source>
        <dbReference type="ARBA" id="ARBA00022692"/>
    </source>
</evidence>
<sequence length="52" mass="5974">MPQMAPILSTYIFYTIIITLVLLSSIIYFSNSMPPSNSQSSKNLTKTLTWMW</sequence>
<comment type="similarity">
    <text evidence="2 12">Belongs to the ATPase protein 8 family.</text>
</comment>